<keyword evidence="10 13" id="KW-0067">ATP-binding</keyword>
<dbReference type="InterPro" id="IPR013750">
    <property type="entry name" value="GHMP_kinase_C_dom"/>
</dbReference>
<evidence type="ECO:0000259" key="14">
    <source>
        <dbReference type="Pfam" id="PF00288"/>
    </source>
</evidence>
<accession>A0A4Y8X6D9</accession>
<evidence type="ECO:0000256" key="8">
    <source>
        <dbReference type="ARBA" id="ARBA00022741"/>
    </source>
</evidence>
<evidence type="ECO:0000256" key="9">
    <source>
        <dbReference type="ARBA" id="ARBA00022777"/>
    </source>
</evidence>
<comment type="catalytic activity">
    <reaction evidence="11 13">
        <text>L-homoserine + ATP = O-phospho-L-homoserine + ADP + H(+)</text>
        <dbReference type="Rhea" id="RHEA:13985"/>
        <dbReference type="ChEBI" id="CHEBI:15378"/>
        <dbReference type="ChEBI" id="CHEBI:30616"/>
        <dbReference type="ChEBI" id="CHEBI:57476"/>
        <dbReference type="ChEBI" id="CHEBI:57590"/>
        <dbReference type="ChEBI" id="CHEBI:456216"/>
        <dbReference type="EC" id="2.7.1.39"/>
    </reaction>
</comment>
<dbReference type="InterPro" id="IPR014721">
    <property type="entry name" value="Ribsml_uS5_D2-typ_fold_subgr"/>
</dbReference>
<evidence type="ECO:0000313" key="17">
    <source>
        <dbReference type="Proteomes" id="UP000560081"/>
    </source>
</evidence>
<dbReference type="PANTHER" id="PTHR20861:SF1">
    <property type="entry name" value="HOMOSERINE KINASE"/>
    <property type="match status" value="1"/>
</dbReference>
<dbReference type="Proteomes" id="UP000560081">
    <property type="component" value="Unassembled WGS sequence"/>
</dbReference>
<comment type="subcellular location">
    <subcellularLocation>
        <location evidence="13">Cytoplasm</location>
    </subcellularLocation>
</comment>
<dbReference type="InterPro" id="IPR020568">
    <property type="entry name" value="Ribosomal_Su5_D2-typ_SF"/>
</dbReference>
<dbReference type="Gene3D" id="3.30.70.890">
    <property type="entry name" value="GHMP kinase, C-terminal domain"/>
    <property type="match status" value="1"/>
</dbReference>
<evidence type="ECO:0000256" key="6">
    <source>
        <dbReference type="ARBA" id="ARBA00022679"/>
    </source>
</evidence>
<keyword evidence="9 13" id="KW-0418">Kinase</keyword>
<gene>
    <name evidence="13" type="primary">thrB</name>
    <name evidence="16" type="ORF">BJ976_001394</name>
</gene>
<evidence type="ECO:0000256" key="1">
    <source>
        <dbReference type="ARBA" id="ARBA00005015"/>
    </source>
</evidence>
<dbReference type="SUPFAM" id="SSF54211">
    <property type="entry name" value="Ribosomal protein S5 domain 2-like"/>
    <property type="match status" value="1"/>
</dbReference>
<dbReference type="EMBL" id="JACHMC010000001">
    <property type="protein sequence ID" value="MBB4883043.1"/>
    <property type="molecule type" value="Genomic_DNA"/>
</dbReference>
<evidence type="ECO:0000259" key="15">
    <source>
        <dbReference type="Pfam" id="PF08544"/>
    </source>
</evidence>
<dbReference type="OrthoDB" id="9769912at2"/>
<feature type="binding site" evidence="13">
    <location>
        <begin position="97"/>
        <end position="107"/>
    </location>
    <ligand>
        <name>ATP</name>
        <dbReference type="ChEBI" id="CHEBI:30616"/>
    </ligand>
</feature>
<dbReference type="InterPro" id="IPR036554">
    <property type="entry name" value="GHMP_kinase_C_sf"/>
</dbReference>
<comment type="caution">
    <text evidence="16">The sequence shown here is derived from an EMBL/GenBank/DDBJ whole genome shotgun (WGS) entry which is preliminary data.</text>
</comment>
<name>A0A4Y8X6D9_9MICC</name>
<dbReference type="PIRSF" id="PIRSF000676">
    <property type="entry name" value="Homoser_kin"/>
    <property type="match status" value="1"/>
</dbReference>
<organism evidence="16 17">
    <name type="scientific">Micrococcus flavus</name>
    <dbReference type="NCBI Taxonomy" id="384602"/>
    <lineage>
        <taxon>Bacteria</taxon>
        <taxon>Bacillati</taxon>
        <taxon>Actinomycetota</taxon>
        <taxon>Actinomycetes</taxon>
        <taxon>Micrococcales</taxon>
        <taxon>Micrococcaceae</taxon>
        <taxon>Micrococcus</taxon>
    </lineage>
</organism>
<dbReference type="PROSITE" id="PS00627">
    <property type="entry name" value="GHMP_KINASES_ATP"/>
    <property type="match status" value="1"/>
</dbReference>
<evidence type="ECO:0000256" key="5">
    <source>
        <dbReference type="ARBA" id="ARBA00022605"/>
    </source>
</evidence>
<dbReference type="InterPro" id="IPR000870">
    <property type="entry name" value="Homoserine_kinase"/>
</dbReference>
<feature type="domain" description="GHMP kinase C-terminal" evidence="15">
    <location>
        <begin position="232"/>
        <end position="286"/>
    </location>
</feature>
<dbReference type="InterPro" id="IPR006204">
    <property type="entry name" value="GHMP_kinase_N_dom"/>
</dbReference>
<dbReference type="Pfam" id="PF08544">
    <property type="entry name" value="GHMP_kinases_C"/>
    <property type="match status" value="1"/>
</dbReference>
<evidence type="ECO:0000256" key="2">
    <source>
        <dbReference type="ARBA" id="ARBA00007370"/>
    </source>
</evidence>
<comment type="pathway">
    <text evidence="1 13">Amino-acid biosynthesis; L-threonine biosynthesis; L-threonine from L-aspartate: step 4/5.</text>
</comment>
<dbReference type="PANTHER" id="PTHR20861">
    <property type="entry name" value="HOMOSERINE/4-DIPHOSPHOCYTIDYL-2-C-METHYL-D-ERYTHRITOL KINASE"/>
    <property type="match status" value="1"/>
</dbReference>
<keyword evidence="6 13" id="KW-0808">Transferase</keyword>
<sequence length="317" mass="32067">MREIRDLNPGAAVRVAAPATSANLGPGFDAMGLALELRDEVELAVVDGPDTARVEGEGAEALPTDGDHLILRLAHAHLTRRGFRAPGLALRAVNRIPHARGLGSSAAAVVTAVLGAEGLLPVAERLAPEELLDATARREGHPDNVAPALVGGATVSWAREGGRGWATAPLALHPDVTPVVAIPDTTLSTRTARSVLPASVAHAVAAEQAGRAALLTLALTARPDLLLPATRDRLHQDARAEAMPSSAALVAGLRAAGHAAVVSGAGPTVLVLAPGEEAARRAVDAVGGLTGGDGTAWRVLTPGVAAEGARVDSLHHG</sequence>
<evidence type="ECO:0000256" key="7">
    <source>
        <dbReference type="ARBA" id="ARBA00022697"/>
    </source>
</evidence>
<evidence type="ECO:0000256" key="3">
    <source>
        <dbReference type="ARBA" id="ARBA00012078"/>
    </source>
</evidence>
<dbReference type="PRINTS" id="PR00958">
    <property type="entry name" value="HOMSERKINASE"/>
</dbReference>
<protein>
    <recommendedName>
        <fullName evidence="4 13">Homoserine kinase</fullName>
        <shortName evidence="13">HK</shortName>
        <shortName evidence="13">HSK</shortName>
        <ecNumber evidence="3 13">2.7.1.39</ecNumber>
    </recommendedName>
</protein>
<comment type="function">
    <text evidence="12 13">Catalyzes the ATP-dependent phosphorylation of L-homoserine to L-homoserine phosphate.</text>
</comment>
<keyword evidence="17" id="KW-1185">Reference proteome</keyword>
<dbReference type="AlphaFoldDB" id="A0A4Y8X6D9"/>
<evidence type="ECO:0000256" key="12">
    <source>
        <dbReference type="ARBA" id="ARBA00049954"/>
    </source>
</evidence>
<dbReference type="InterPro" id="IPR006203">
    <property type="entry name" value="GHMP_knse_ATP-bd_CS"/>
</dbReference>
<dbReference type="UniPathway" id="UPA00050">
    <property type="reaction ID" value="UER00064"/>
</dbReference>
<keyword evidence="8 13" id="KW-0547">Nucleotide-binding</keyword>
<dbReference type="GO" id="GO:0009088">
    <property type="term" value="P:threonine biosynthetic process"/>
    <property type="evidence" value="ECO:0007669"/>
    <property type="project" value="UniProtKB-UniRule"/>
</dbReference>
<dbReference type="Gene3D" id="3.30.230.10">
    <property type="match status" value="1"/>
</dbReference>
<dbReference type="EC" id="2.7.1.39" evidence="3 13"/>
<dbReference type="SUPFAM" id="SSF55060">
    <property type="entry name" value="GHMP Kinase, C-terminal domain"/>
    <property type="match status" value="1"/>
</dbReference>
<reference evidence="16 17" key="1">
    <citation type="submission" date="2020-08" db="EMBL/GenBank/DDBJ databases">
        <title>Sequencing the genomes of 1000 actinobacteria strains.</title>
        <authorList>
            <person name="Klenk H.-P."/>
        </authorList>
    </citation>
    <scope>NUCLEOTIDE SEQUENCE [LARGE SCALE GENOMIC DNA]</scope>
    <source>
        <strain evidence="16 17">DSM 19079</strain>
    </source>
</reference>
<evidence type="ECO:0000256" key="10">
    <source>
        <dbReference type="ARBA" id="ARBA00022840"/>
    </source>
</evidence>
<keyword evidence="5 13" id="KW-0028">Amino-acid biosynthesis</keyword>
<dbReference type="NCBIfam" id="TIGR00191">
    <property type="entry name" value="thrB"/>
    <property type="match status" value="1"/>
</dbReference>
<comment type="similarity">
    <text evidence="2 13">Belongs to the GHMP kinase family. Homoserine kinase subfamily.</text>
</comment>
<feature type="domain" description="GHMP kinase N-terminal" evidence="14">
    <location>
        <begin position="70"/>
        <end position="152"/>
    </location>
</feature>
<evidence type="ECO:0000256" key="4">
    <source>
        <dbReference type="ARBA" id="ARBA00017858"/>
    </source>
</evidence>
<dbReference type="GO" id="GO:0005524">
    <property type="term" value="F:ATP binding"/>
    <property type="evidence" value="ECO:0007669"/>
    <property type="project" value="UniProtKB-UniRule"/>
</dbReference>
<evidence type="ECO:0000256" key="13">
    <source>
        <dbReference type="HAMAP-Rule" id="MF_00384"/>
    </source>
</evidence>
<dbReference type="GO" id="GO:0004413">
    <property type="term" value="F:homoserine kinase activity"/>
    <property type="evidence" value="ECO:0007669"/>
    <property type="project" value="UniProtKB-UniRule"/>
</dbReference>
<keyword evidence="13" id="KW-0963">Cytoplasm</keyword>
<dbReference type="RefSeq" id="WP_135028241.1">
    <property type="nucleotide sequence ID" value="NZ_BMLA01000001.1"/>
</dbReference>
<dbReference type="GO" id="GO:0005737">
    <property type="term" value="C:cytoplasm"/>
    <property type="evidence" value="ECO:0007669"/>
    <property type="project" value="UniProtKB-SubCell"/>
</dbReference>
<evidence type="ECO:0000256" key="11">
    <source>
        <dbReference type="ARBA" id="ARBA00049375"/>
    </source>
</evidence>
<dbReference type="Pfam" id="PF00288">
    <property type="entry name" value="GHMP_kinases_N"/>
    <property type="match status" value="1"/>
</dbReference>
<dbReference type="HAMAP" id="MF_00384">
    <property type="entry name" value="Homoser_kinase"/>
    <property type="match status" value="1"/>
</dbReference>
<keyword evidence="7 13" id="KW-0791">Threonine biosynthesis</keyword>
<proteinExistence type="inferred from homology"/>
<evidence type="ECO:0000313" key="16">
    <source>
        <dbReference type="EMBL" id="MBB4883043.1"/>
    </source>
</evidence>